<sequence>MENHCYTASAGLVGLCIASVAVAGAAAAEHWDRPCWGLALCLAFHAGVALVIRAVSARRRHQ</sequence>
<keyword evidence="1" id="KW-1133">Transmembrane helix</keyword>
<gene>
    <name evidence="2" type="ORF">E2562_034380</name>
</gene>
<dbReference type="AlphaFoldDB" id="A0A6G1CLM6"/>
<organism evidence="2 3">
    <name type="scientific">Oryza meyeriana var. granulata</name>
    <dbReference type="NCBI Taxonomy" id="110450"/>
    <lineage>
        <taxon>Eukaryota</taxon>
        <taxon>Viridiplantae</taxon>
        <taxon>Streptophyta</taxon>
        <taxon>Embryophyta</taxon>
        <taxon>Tracheophyta</taxon>
        <taxon>Spermatophyta</taxon>
        <taxon>Magnoliopsida</taxon>
        <taxon>Liliopsida</taxon>
        <taxon>Poales</taxon>
        <taxon>Poaceae</taxon>
        <taxon>BOP clade</taxon>
        <taxon>Oryzoideae</taxon>
        <taxon>Oryzeae</taxon>
        <taxon>Oryzinae</taxon>
        <taxon>Oryza</taxon>
        <taxon>Oryza meyeriana</taxon>
    </lineage>
</organism>
<dbReference type="EMBL" id="SPHZ02000009">
    <property type="protein sequence ID" value="KAF0900674.1"/>
    <property type="molecule type" value="Genomic_DNA"/>
</dbReference>
<proteinExistence type="predicted"/>
<dbReference type="Proteomes" id="UP000479710">
    <property type="component" value="Unassembled WGS sequence"/>
</dbReference>
<comment type="caution">
    <text evidence="2">The sequence shown here is derived from an EMBL/GenBank/DDBJ whole genome shotgun (WGS) entry which is preliminary data.</text>
</comment>
<feature type="transmembrane region" description="Helical" evidence="1">
    <location>
        <begin position="37"/>
        <end position="56"/>
    </location>
</feature>
<dbReference type="OrthoDB" id="10539822at2759"/>
<evidence type="ECO:0000313" key="3">
    <source>
        <dbReference type="Proteomes" id="UP000479710"/>
    </source>
</evidence>
<evidence type="ECO:0000256" key="1">
    <source>
        <dbReference type="SAM" id="Phobius"/>
    </source>
</evidence>
<keyword evidence="1" id="KW-0472">Membrane</keyword>
<protein>
    <submittedName>
        <fullName evidence="2">Uncharacterized protein</fullName>
    </submittedName>
</protein>
<name>A0A6G1CLM6_9ORYZ</name>
<accession>A0A6G1CLM6</accession>
<keyword evidence="1" id="KW-0812">Transmembrane</keyword>
<reference evidence="2 3" key="1">
    <citation type="submission" date="2019-11" db="EMBL/GenBank/DDBJ databases">
        <title>Whole genome sequence of Oryza granulata.</title>
        <authorList>
            <person name="Li W."/>
        </authorList>
    </citation>
    <scope>NUCLEOTIDE SEQUENCE [LARGE SCALE GENOMIC DNA]</scope>
    <source>
        <strain evidence="3">cv. Menghai</strain>
        <tissue evidence="2">Leaf</tissue>
    </source>
</reference>
<keyword evidence="3" id="KW-1185">Reference proteome</keyword>
<evidence type="ECO:0000313" key="2">
    <source>
        <dbReference type="EMBL" id="KAF0900674.1"/>
    </source>
</evidence>